<dbReference type="PROSITE" id="PS50883">
    <property type="entry name" value="EAL"/>
    <property type="match status" value="1"/>
</dbReference>
<organism evidence="2 3">
    <name type="scientific">Pseudovibrio japonicus</name>
    <dbReference type="NCBI Taxonomy" id="366534"/>
    <lineage>
        <taxon>Bacteria</taxon>
        <taxon>Pseudomonadati</taxon>
        <taxon>Pseudomonadota</taxon>
        <taxon>Alphaproteobacteria</taxon>
        <taxon>Hyphomicrobiales</taxon>
        <taxon>Stappiaceae</taxon>
        <taxon>Pseudovibrio</taxon>
    </lineage>
</organism>
<dbReference type="InterPro" id="IPR050706">
    <property type="entry name" value="Cyclic-di-GMP_PDE-like"/>
</dbReference>
<dbReference type="SMART" id="SM00052">
    <property type="entry name" value="EAL"/>
    <property type="match status" value="1"/>
</dbReference>
<sequence length="308" mass="34825">MCAAPSARQQWALTPEPTGTNALTYLRRFVRAFPTLALAGLNFRKWHRARQLGPNPLERSLISAYLRDEFVLHYQPIVRVTDRKLVGAEALIRWEHPENGLLPPSRFISTLFRSCLGKDVGYWVIHEACKMGRSWGDLVDPDFKISVNICGKIFADPHIVSRIQKILQDTATPSHFLELEVTEWIDLDRAAHAMENMRTLQEMGLSVAFDDFGTGFASVKHLLDCPVDRIKIDRSFVSGVPHSNLHSATCAHLIELAHLLDMEVTAEGVETEEQMRLLESSGCTNAQGFLFLPPTCEDGFSEYLRERH</sequence>
<proteinExistence type="predicted"/>
<evidence type="ECO:0000313" key="3">
    <source>
        <dbReference type="Proteomes" id="UP000637980"/>
    </source>
</evidence>
<feature type="domain" description="EAL" evidence="1">
    <location>
        <begin position="54"/>
        <end position="308"/>
    </location>
</feature>
<protein>
    <recommendedName>
        <fullName evidence="1">EAL domain-containing protein</fullName>
    </recommendedName>
</protein>
<dbReference type="PANTHER" id="PTHR33121">
    <property type="entry name" value="CYCLIC DI-GMP PHOSPHODIESTERASE PDEF"/>
    <property type="match status" value="1"/>
</dbReference>
<evidence type="ECO:0000313" key="2">
    <source>
        <dbReference type="EMBL" id="GHB45364.1"/>
    </source>
</evidence>
<dbReference type="PANTHER" id="PTHR33121:SF70">
    <property type="entry name" value="SIGNALING PROTEIN YKOW"/>
    <property type="match status" value="1"/>
</dbReference>
<name>A0ABQ3ELL8_9HYPH</name>
<reference evidence="3" key="1">
    <citation type="journal article" date="2019" name="Int. J. Syst. Evol. Microbiol.">
        <title>The Global Catalogue of Microorganisms (GCM) 10K type strain sequencing project: providing services to taxonomists for standard genome sequencing and annotation.</title>
        <authorList>
            <consortium name="The Broad Institute Genomics Platform"/>
            <consortium name="The Broad Institute Genome Sequencing Center for Infectious Disease"/>
            <person name="Wu L."/>
            <person name="Ma J."/>
        </authorList>
    </citation>
    <scope>NUCLEOTIDE SEQUENCE [LARGE SCALE GENOMIC DNA]</scope>
    <source>
        <strain evidence="3">KCTC 12861</strain>
    </source>
</reference>
<dbReference type="InterPro" id="IPR001633">
    <property type="entry name" value="EAL_dom"/>
</dbReference>
<dbReference type="Gene3D" id="3.20.20.450">
    <property type="entry name" value="EAL domain"/>
    <property type="match status" value="1"/>
</dbReference>
<dbReference type="Proteomes" id="UP000637980">
    <property type="component" value="Unassembled WGS sequence"/>
</dbReference>
<keyword evidence="3" id="KW-1185">Reference proteome</keyword>
<comment type="caution">
    <text evidence="2">The sequence shown here is derived from an EMBL/GenBank/DDBJ whole genome shotgun (WGS) entry which is preliminary data.</text>
</comment>
<accession>A0ABQ3ELL8</accession>
<dbReference type="SUPFAM" id="SSF141868">
    <property type="entry name" value="EAL domain-like"/>
    <property type="match status" value="1"/>
</dbReference>
<evidence type="ECO:0000259" key="1">
    <source>
        <dbReference type="PROSITE" id="PS50883"/>
    </source>
</evidence>
<dbReference type="InterPro" id="IPR035919">
    <property type="entry name" value="EAL_sf"/>
</dbReference>
<dbReference type="RefSeq" id="WP_189438424.1">
    <property type="nucleotide sequence ID" value="NZ_BMXE01000008.1"/>
</dbReference>
<dbReference type="CDD" id="cd01948">
    <property type="entry name" value="EAL"/>
    <property type="match status" value="1"/>
</dbReference>
<gene>
    <name evidence="2" type="ORF">GCM10007094_38450</name>
</gene>
<dbReference type="Pfam" id="PF00563">
    <property type="entry name" value="EAL"/>
    <property type="match status" value="1"/>
</dbReference>
<dbReference type="EMBL" id="BMXE01000008">
    <property type="protein sequence ID" value="GHB45364.1"/>
    <property type="molecule type" value="Genomic_DNA"/>
</dbReference>